<dbReference type="Proteomes" id="UP000176864">
    <property type="component" value="Unassembled WGS sequence"/>
</dbReference>
<name>A0A1F5NNL9_9BACT</name>
<gene>
    <name evidence="1" type="ORF">A2751_00705</name>
</gene>
<reference evidence="1 2" key="1">
    <citation type="journal article" date="2016" name="Nat. Commun.">
        <title>Thousands of microbial genomes shed light on interconnected biogeochemical processes in an aquifer system.</title>
        <authorList>
            <person name="Anantharaman K."/>
            <person name="Brown C.T."/>
            <person name="Hug L.A."/>
            <person name="Sharon I."/>
            <person name="Castelle C.J."/>
            <person name="Probst A.J."/>
            <person name="Thomas B.C."/>
            <person name="Singh A."/>
            <person name="Wilkins M.J."/>
            <person name="Karaoz U."/>
            <person name="Brodie E.L."/>
            <person name="Williams K.H."/>
            <person name="Hubbard S.S."/>
            <person name="Banfield J.F."/>
        </authorList>
    </citation>
    <scope>NUCLEOTIDE SEQUENCE [LARGE SCALE GENOMIC DNA]</scope>
</reference>
<comment type="caution">
    <text evidence="1">The sequence shown here is derived from an EMBL/GenBank/DDBJ whole genome shotgun (WGS) entry which is preliminary data.</text>
</comment>
<dbReference type="EMBL" id="MFEK01000010">
    <property type="protein sequence ID" value="OGE78970.1"/>
    <property type="molecule type" value="Genomic_DNA"/>
</dbReference>
<protein>
    <submittedName>
        <fullName evidence="1">Uncharacterized protein</fullName>
    </submittedName>
</protein>
<sequence>MEQAEQPQWIYSKPTQCPQCRLVVEMVHELDTDPVNGSWQCPKCGHGIRFSHRTIEVAGKPTIPRTERSYRNGTMDVI</sequence>
<evidence type="ECO:0000313" key="1">
    <source>
        <dbReference type="EMBL" id="OGE78970.1"/>
    </source>
</evidence>
<dbReference type="AlphaFoldDB" id="A0A1F5NNL9"/>
<proteinExistence type="predicted"/>
<organism evidence="1 2">
    <name type="scientific">Candidatus Doudnabacteria bacterium RIFCSPHIGHO2_01_FULL_46_14</name>
    <dbReference type="NCBI Taxonomy" id="1817824"/>
    <lineage>
        <taxon>Bacteria</taxon>
        <taxon>Candidatus Doudnaibacteriota</taxon>
    </lineage>
</organism>
<evidence type="ECO:0000313" key="2">
    <source>
        <dbReference type="Proteomes" id="UP000176864"/>
    </source>
</evidence>
<dbReference type="STRING" id="1817824.A2751_00705"/>
<accession>A0A1F5NNL9</accession>